<feature type="transmembrane region" description="Helical" evidence="5">
    <location>
        <begin position="291"/>
        <end position="310"/>
    </location>
</feature>
<keyword evidence="8" id="KW-1185">Reference proteome</keyword>
<dbReference type="RefSeq" id="WP_155698719.1">
    <property type="nucleotide sequence ID" value="NZ_CP034235.1"/>
</dbReference>
<dbReference type="InterPro" id="IPR051328">
    <property type="entry name" value="T7SS_ABC-Transporter"/>
</dbReference>
<gene>
    <name evidence="7" type="ORF">EHS13_01775</name>
</gene>
<comment type="subcellular location">
    <subcellularLocation>
        <location evidence="1">Membrane</location>
        <topology evidence="1">Multi-pass membrane protein</topology>
    </subcellularLocation>
</comment>
<keyword evidence="2 5" id="KW-0812">Transmembrane</keyword>
<feature type="transmembrane region" description="Helical" evidence="5">
    <location>
        <begin position="233"/>
        <end position="255"/>
    </location>
</feature>
<dbReference type="PANTHER" id="PTHR43077">
    <property type="entry name" value="TRANSPORT PERMEASE YVFS-RELATED"/>
    <property type="match status" value="1"/>
</dbReference>
<name>A0A6B8RDV7_9BACL</name>
<dbReference type="InterPro" id="IPR013525">
    <property type="entry name" value="ABC2_TM"/>
</dbReference>
<dbReference type="Pfam" id="PF12698">
    <property type="entry name" value="ABC2_membrane_3"/>
    <property type="match status" value="1"/>
</dbReference>
<proteinExistence type="predicted"/>
<feature type="domain" description="ABC-2 type transporter transmembrane" evidence="6">
    <location>
        <begin position="26"/>
        <end position="361"/>
    </location>
</feature>
<evidence type="ECO:0000256" key="3">
    <source>
        <dbReference type="ARBA" id="ARBA00022989"/>
    </source>
</evidence>
<dbReference type="AlphaFoldDB" id="A0A6B8RDV7"/>
<keyword evidence="4 5" id="KW-0472">Membrane</keyword>
<dbReference type="Gene3D" id="3.40.1710.10">
    <property type="entry name" value="abc type-2 transporter like domain"/>
    <property type="match status" value="1"/>
</dbReference>
<evidence type="ECO:0000256" key="1">
    <source>
        <dbReference type="ARBA" id="ARBA00004141"/>
    </source>
</evidence>
<feature type="transmembrane region" description="Helical" evidence="5">
    <location>
        <begin position="192"/>
        <end position="212"/>
    </location>
</feature>
<dbReference type="EMBL" id="CP034235">
    <property type="protein sequence ID" value="QGQ93723.1"/>
    <property type="molecule type" value="Genomic_DNA"/>
</dbReference>
<evidence type="ECO:0000313" key="7">
    <source>
        <dbReference type="EMBL" id="QGQ93723.1"/>
    </source>
</evidence>
<evidence type="ECO:0000256" key="2">
    <source>
        <dbReference type="ARBA" id="ARBA00022692"/>
    </source>
</evidence>
<accession>A0A6B8RDV7</accession>
<feature type="transmembrane region" description="Helical" evidence="5">
    <location>
        <begin position="12"/>
        <end position="33"/>
    </location>
</feature>
<feature type="transmembrane region" description="Helical" evidence="5">
    <location>
        <begin position="261"/>
        <end position="284"/>
    </location>
</feature>
<dbReference type="OrthoDB" id="2208410at2"/>
<dbReference type="KEGG" id="ppsc:EHS13_01775"/>
<keyword evidence="3 5" id="KW-1133">Transmembrane helix</keyword>
<evidence type="ECO:0000256" key="4">
    <source>
        <dbReference type="ARBA" id="ARBA00023136"/>
    </source>
</evidence>
<evidence type="ECO:0000313" key="8">
    <source>
        <dbReference type="Proteomes" id="UP000426246"/>
    </source>
</evidence>
<organism evidence="7 8">
    <name type="scientific">Paenibacillus psychroresistens</name>
    <dbReference type="NCBI Taxonomy" id="1778678"/>
    <lineage>
        <taxon>Bacteria</taxon>
        <taxon>Bacillati</taxon>
        <taxon>Bacillota</taxon>
        <taxon>Bacilli</taxon>
        <taxon>Bacillales</taxon>
        <taxon>Paenibacillaceae</taxon>
        <taxon>Paenibacillus</taxon>
    </lineage>
</organism>
<dbReference type="GO" id="GO:0140359">
    <property type="term" value="F:ABC-type transporter activity"/>
    <property type="evidence" value="ECO:0007669"/>
    <property type="project" value="InterPro"/>
</dbReference>
<sequence>MKEAIGSFMKLPAAKGGILAAMMFQVIFSLVWMRGYSDVTDNVSKLVIAVVNEDPTAGQMIVEQLKKNVPFQMNVVESLDLAKDQLNERDVQMVLHVPANLTAKLQAAGEPAKLEYYINESNPAMIKSIMQSAIANITSTVNKQAIAGGTQAVLLEMKLPEEQAIKAAGGLAEKVVSNVQFSNKVNGMANQMVPMMMVLASFVGAIVMQLNMQQASMQLGKHLGAWNKFAARGIINVLSAIIVALVGSSLMLMLGGQSVHGFMAIWGFQALFLATFMFVAQLFLQIFGMAGMLFNIILLSAQLVSSGAIVPRELLDGFYQNLGNYLPATYAVEGIMDLLFGGPSMTSSVNGLVVICVVVVVLEGVFASLVKKESVPVLAGTNI</sequence>
<evidence type="ECO:0000256" key="5">
    <source>
        <dbReference type="SAM" id="Phobius"/>
    </source>
</evidence>
<dbReference type="PANTHER" id="PTHR43077:SF10">
    <property type="entry name" value="TRANSPORT PERMEASE PROTEIN"/>
    <property type="match status" value="1"/>
</dbReference>
<feature type="transmembrane region" description="Helical" evidence="5">
    <location>
        <begin position="352"/>
        <end position="370"/>
    </location>
</feature>
<dbReference type="GO" id="GO:0016020">
    <property type="term" value="C:membrane"/>
    <property type="evidence" value="ECO:0007669"/>
    <property type="project" value="UniProtKB-SubCell"/>
</dbReference>
<reference evidence="8" key="1">
    <citation type="submission" date="2018-11" db="EMBL/GenBank/DDBJ databases">
        <title>Complete genome sequence of Paenibacillus sp. ML311-T8.</title>
        <authorList>
            <person name="Nam Y.-D."/>
            <person name="Kang J."/>
            <person name="Chung W.-H."/>
            <person name="Park Y.S."/>
        </authorList>
    </citation>
    <scope>NUCLEOTIDE SEQUENCE [LARGE SCALE GENOMIC DNA]</scope>
    <source>
        <strain evidence="8">ML311-T8</strain>
    </source>
</reference>
<protein>
    <submittedName>
        <fullName evidence="7">DUF3533 domain-containing protein</fullName>
    </submittedName>
</protein>
<dbReference type="Proteomes" id="UP000426246">
    <property type="component" value="Chromosome"/>
</dbReference>
<evidence type="ECO:0000259" key="6">
    <source>
        <dbReference type="Pfam" id="PF12698"/>
    </source>
</evidence>